<dbReference type="Proteomes" id="UP001465976">
    <property type="component" value="Unassembled WGS sequence"/>
</dbReference>
<proteinExistence type="predicted"/>
<reference evidence="2 3" key="1">
    <citation type="submission" date="2024-02" db="EMBL/GenBank/DDBJ databases">
        <title>A draft genome for the cacao thread blight pathogen Marasmius crinis-equi.</title>
        <authorList>
            <person name="Cohen S.P."/>
            <person name="Baruah I.K."/>
            <person name="Amoako-Attah I."/>
            <person name="Bukari Y."/>
            <person name="Meinhardt L.W."/>
            <person name="Bailey B.A."/>
        </authorList>
    </citation>
    <scope>NUCLEOTIDE SEQUENCE [LARGE SCALE GENOMIC DNA]</scope>
    <source>
        <strain evidence="2 3">GH-76</strain>
    </source>
</reference>
<accession>A0ABR3F4Q7</accession>
<dbReference type="SUPFAM" id="SSF52047">
    <property type="entry name" value="RNI-like"/>
    <property type="match status" value="1"/>
</dbReference>
<dbReference type="Gene3D" id="3.80.10.10">
    <property type="entry name" value="Ribonuclease Inhibitor"/>
    <property type="match status" value="1"/>
</dbReference>
<evidence type="ECO:0000256" key="1">
    <source>
        <dbReference type="SAM" id="Coils"/>
    </source>
</evidence>
<evidence type="ECO:0000313" key="3">
    <source>
        <dbReference type="Proteomes" id="UP001465976"/>
    </source>
</evidence>
<comment type="caution">
    <text evidence="2">The sequence shown here is derived from an EMBL/GenBank/DDBJ whole genome shotgun (WGS) entry which is preliminary data.</text>
</comment>
<keyword evidence="1" id="KW-0175">Coiled coil</keyword>
<dbReference type="InterPro" id="IPR032675">
    <property type="entry name" value="LRR_dom_sf"/>
</dbReference>
<organism evidence="2 3">
    <name type="scientific">Marasmius crinis-equi</name>
    <dbReference type="NCBI Taxonomy" id="585013"/>
    <lineage>
        <taxon>Eukaryota</taxon>
        <taxon>Fungi</taxon>
        <taxon>Dikarya</taxon>
        <taxon>Basidiomycota</taxon>
        <taxon>Agaricomycotina</taxon>
        <taxon>Agaricomycetes</taxon>
        <taxon>Agaricomycetidae</taxon>
        <taxon>Agaricales</taxon>
        <taxon>Marasmiineae</taxon>
        <taxon>Marasmiaceae</taxon>
        <taxon>Marasmius</taxon>
    </lineage>
</organism>
<feature type="coiled-coil region" evidence="1">
    <location>
        <begin position="50"/>
        <end position="80"/>
    </location>
</feature>
<protein>
    <recommendedName>
        <fullName evidence="4">F-box domain-containing protein</fullName>
    </recommendedName>
</protein>
<evidence type="ECO:0008006" key="4">
    <source>
        <dbReference type="Google" id="ProtNLM"/>
    </source>
</evidence>
<gene>
    <name evidence="2" type="ORF">V5O48_011954</name>
</gene>
<sequence>MTHRQIILSNQSDPYASRSVDGRFRSSNYLPSDTERVQLTDILQDDLKTLEMCQGEIAVLEEKLQNIKAKERALKDNTETCCSALSPQRRVPTEVWEQVFSHLCLSLYKYQFQIDCDDEDEFQAHKPVLETPALVLTRVCSRWRDIALALPHIWASVSVEFKKLPFWIDTPLNLHFVNAKDYPLNIRLIRNTDLPLHPLSRRDSAAWRTLSPHISRCKNLSVELSHFDFPEIQGLSFPDLESFTEEAVQYGTANDDIPWFWGAIQNAPKLTRVSLSSLHLELPYSRLTWLEIRYLDEDDLQFLFVTLASCRHLESLELWHLEHDTEPLALAPVEVPSLRELKIHGGGIRGRRRYYPHLHKTNHILSALFTSLFLPSLISLELQCEDWPPSLPTLAQQSTSLERVKLTITESAACPDMNTHPITTFLQYLPRLTRVELLMTSKSTYVVQPVGGFVRPQHSDDVLSTILSGLQIPPDNRVLLSKLESISLRLSDLTMNSQVVEKMLEVVKERYSASRPVKEFLLYYGLSFSENRDEKEKFVLEPKIVEKIREAESGLGVKMVIDEWTE</sequence>
<name>A0ABR3F4Q7_9AGAR</name>
<evidence type="ECO:0000313" key="2">
    <source>
        <dbReference type="EMBL" id="KAL0570007.1"/>
    </source>
</evidence>
<keyword evidence="3" id="KW-1185">Reference proteome</keyword>
<dbReference type="EMBL" id="JBAHYK010001010">
    <property type="protein sequence ID" value="KAL0570007.1"/>
    <property type="molecule type" value="Genomic_DNA"/>
</dbReference>